<feature type="transmembrane region" description="Helical" evidence="12">
    <location>
        <begin position="65"/>
        <end position="89"/>
    </location>
</feature>
<dbReference type="EMBL" id="JBHTCA010000009">
    <property type="protein sequence ID" value="MFC7409893.1"/>
    <property type="molecule type" value="Genomic_DNA"/>
</dbReference>
<name>A0ABW2QKD9_9BURK</name>
<keyword evidence="7 12" id="KW-0406">Ion transport</keyword>
<evidence type="ECO:0000256" key="2">
    <source>
        <dbReference type="ARBA" id="ARBA00022475"/>
    </source>
</evidence>
<dbReference type="NCBIfam" id="TIGR00494">
    <property type="entry name" value="crcB"/>
    <property type="match status" value="1"/>
</dbReference>
<evidence type="ECO:0000256" key="8">
    <source>
        <dbReference type="ARBA" id="ARBA00023136"/>
    </source>
</evidence>
<dbReference type="InterPro" id="IPR003691">
    <property type="entry name" value="FluC"/>
</dbReference>
<gene>
    <name evidence="12 13" type="primary">crcB</name>
    <name evidence="12" type="synonym">fluC</name>
    <name evidence="13" type="ORF">ACFQPB_13565</name>
</gene>
<keyword evidence="12" id="KW-0479">Metal-binding</keyword>
<evidence type="ECO:0000256" key="9">
    <source>
        <dbReference type="ARBA" id="ARBA00023303"/>
    </source>
</evidence>
<evidence type="ECO:0000256" key="7">
    <source>
        <dbReference type="ARBA" id="ARBA00023065"/>
    </source>
</evidence>
<evidence type="ECO:0000256" key="4">
    <source>
        <dbReference type="ARBA" id="ARBA00022692"/>
    </source>
</evidence>
<evidence type="ECO:0000256" key="1">
    <source>
        <dbReference type="ARBA" id="ARBA00004651"/>
    </source>
</evidence>
<reference evidence="14" key="1">
    <citation type="journal article" date="2019" name="Int. J. Syst. Evol. Microbiol.">
        <title>The Global Catalogue of Microorganisms (GCM) 10K type strain sequencing project: providing services to taxonomists for standard genome sequencing and annotation.</title>
        <authorList>
            <consortium name="The Broad Institute Genomics Platform"/>
            <consortium name="The Broad Institute Genome Sequencing Center for Infectious Disease"/>
            <person name="Wu L."/>
            <person name="Ma J."/>
        </authorList>
    </citation>
    <scope>NUCLEOTIDE SEQUENCE [LARGE SCALE GENOMIC DNA]</scope>
    <source>
        <strain evidence="14">CGMCC 1.12371</strain>
    </source>
</reference>
<feature type="binding site" evidence="12">
    <location>
        <position position="73"/>
    </location>
    <ligand>
        <name>Na(+)</name>
        <dbReference type="ChEBI" id="CHEBI:29101"/>
        <note>structural</note>
    </ligand>
</feature>
<dbReference type="PANTHER" id="PTHR28259">
    <property type="entry name" value="FLUORIDE EXPORT PROTEIN 1-RELATED"/>
    <property type="match status" value="1"/>
</dbReference>
<comment type="function">
    <text evidence="12">Fluoride-specific ion channel. Important for reducing fluoride concentration in the cell, thus reducing its toxicity.</text>
</comment>
<keyword evidence="14" id="KW-1185">Reference proteome</keyword>
<feature type="transmembrane region" description="Helical" evidence="12">
    <location>
        <begin position="33"/>
        <end position="53"/>
    </location>
</feature>
<evidence type="ECO:0000313" key="14">
    <source>
        <dbReference type="Proteomes" id="UP001596501"/>
    </source>
</evidence>
<keyword evidence="2 12" id="KW-1003">Cell membrane</keyword>
<dbReference type="Proteomes" id="UP001596501">
    <property type="component" value="Unassembled WGS sequence"/>
</dbReference>
<evidence type="ECO:0000256" key="10">
    <source>
        <dbReference type="ARBA" id="ARBA00035120"/>
    </source>
</evidence>
<dbReference type="RefSeq" id="WP_382224163.1">
    <property type="nucleotide sequence ID" value="NZ_JBHTCA010000009.1"/>
</dbReference>
<keyword evidence="4 12" id="KW-0812">Transmembrane</keyword>
<keyword evidence="3" id="KW-0997">Cell inner membrane</keyword>
<sequence>MNHALAICFGACVGALARWQLGLWLNPGAALPWGTLAANWIGAYAVGLAVVFFQAHAGMDPAWRLLIVTGLLGALTTFSTFSAEAIVLLQQGRVATALLHTGLHLFGSLLLAWLGVLTGQAWWGKLG</sequence>
<proteinExistence type="inferred from homology"/>
<keyword evidence="9 12" id="KW-0407">Ion channel</keyword>
<dbReference type="PANTHER" id="PTHR28259:SF1">
    <property type="entry name" value="FLUORIDE EXPORT PROTEIN 1-RELATED"/>
    <property type="match status" value="1"/>
</dbReference>
<feature type="binding site" evidence="12">
    <location>
        <position position="76"/>
    </location>
    <ligand>
        <name>Na(+)</name>
        <dbReference type="ChEBI" id="CHEBI:29101"/>
        <note>structural</note>
    </ligand>
</feature>
<feature type="transmembrane region" description="Helical" evidence="12">
    <location>
        <begin position="101"/>
        <end position="123"/>
    </location>
</feature>
<keyword evidence="8 12" id="KW-0472">Membrane</keyword>
<comment type="subcellular location">
    <subcellularLocation>
        <location evidence="1 12">Cell membrane</location>
        <topology evidence="1 12">Multi-pass membrane protein</topology>
    </subcellularLocation>
</comment>
<comment type="catalytic activity">
    <reaction evidence="11">
        <text>fluoride(in) = fluoride(out)</text>
        <dbReference type="Rhea" id="RHEA:76159"/>
        <dbReference type="ChEBI" id="CHEBI:17051"/>
    </reaction>
    <physiologicalReaction direction="left-to-right" evidence="11">
        <dbReference type="Rhea" id="RHEA:76160"/>
    </physiologicalReaction>
</comment>
<protein>
    <recommendedName>
        <fullName evidence="12">Fluoride-specific ion channel FluC</fullName>
    </recommendedName>
</protein>
<organism evidence="13 14">
    <name type="scientific">Hydrogenophaga atypica</name>
    <dbReference type="NCBI Taxonomy" id="249409"/>
    <lineage>
        <taxon>Bacteria</taxon>
        <taxon>Pseudomonadati</taxon>
        <taxon>Pseudomonadota</taxon>
        <taxon>Betaproteobacteria</taxon>
        <taxon>Burkholderiales</taxon>
        <taxon>Comamonadaceae</taxon>
        <taxon>Hydrogenophaga</taxon>
    </lineage>
</organism>
<dbReference type="Pfam" id="PF02537">
    <property type="entry name" value="CRCB"/>
    <property type="match status" value="1"/>
</dbReference>
<evidence type="ECO:0000256" key="6">
    <source>
        <dbReference type="ARBA" id="ARBA00023053"/>
    </source>
</evidence>
<evidence type="ECO:0000256" key="11">
    <source>
        <dbReference type="ARBA" id="ARBA00035585"/>
    </source>
</evidence>
<evidence type="ECO:0000256" key="3">
    <source>
        <dbReference type="ARBA" id="ARBA00022519"/>
    </source>
</evidence>
<evidence type="ECO:0000256" key="12">
    <source>
        <dbReference type="HAMAP-Rule" id="MF_00454"/>
    </source>
</evidence>
<dbReference type="NCBIfam" id="NF010792">
    <property type="entry name" value="PRK14196.1"/>
    <property type="match status" value="1"/>
</dbReference>
<comment type="caution">
    <text evidence="13">The sequence shown here is derived from an EMBL/GenBank/DDBJ whole genome shotgun (WGS) entry which is preliminary data.</text>
</comment>
<accession>A0ABW2QKD9</accession>
<keyword evidence="5 12" id="KW-1133">Transmembrane helix</keyword>
<evidence type="ECO:0000313" key="13">
    <source>
        <dbReference type="EMBL" id="MFC7409893.1"/>
    </source>
</evidence>
<keyword evidence="12" id="KW-0813">Transport</keyword>
<keyword evidence="6 12" id="KW-0915">Sodium</keyword>
<comment type="activity regulation">
    <text evidence="12">Na(+) is not transported, but it plays an essential structural role and its presence is essential for fluoride channel function.</text>
</comment>
<dbReference type="HAMAP" id="MF_00454">
    <property type="entry name" value="FluC"/>
    <property type="match status" value="1"/>
</dbReference>
<evidence type="ECO:0000256" key="5">
    <source>
        <dbReference type="ARBA" id="ARBA00022989"/>
    </source>
</evidence>
<comment type="similarity">
    <text evidence="10 12">Belongs to the fluoride channel Fluc/FEX (TC 1.A.43) family.</text>
</comment>